<evidence type="ECO:0000313" key="4">
    <source>
        <dbReference type="EMBL" id="KAF4135359.1"/>
    </source>
</evidence>
<name>A0A833S8G5_PHYIN</name>
<proteinExistence type="predicted"/>
<keyword evidence="2" id="KW-0472">Membrane</keyword>
<dbReference type="Proteomes" id="UP000704712">
    <property type="component" value="Unassembled WGS sequence"/>
</dbReference>
<keyword evidence="5" id="KW-1185">Reference proteome</keyword>
<feature type="compositionally biased region" description="Basic and acidic residues" evidence="1">
    <location>
        <begin position="1"/>
        <end position="13"/>
    </location>
</feature>
<sequence length="140" mass="14681">MDSSESEDHDRCGESSSSDGVFLDSTVHQNAGEWPFIDDTVSSETDSDTAQDVLDAVRHPKNYARTSAIAAVPLSLRAVTVSMESHKALGDGAESEEASVVAVIGIVAVAVAVVAFAIAFVVAHSSARQNPSQFSLAEHH</sequence>
<organism evidence="3 5">
    <name type="scientific">Phytophthora infestans</name>
    <name type="common">Potato late blight agent</name>
    <name type="synonym">Botrytis infestans</name>
    <dbReference type="NCBI Taxonomy" id="4787"/>
    <lineage>
        <taxon>Eukaryota</taxon>
        <taxon>Sar</taxon>
        <taxon>Stramenopiles</taxon>
        <taxon>Oomycota</taxon>
        <taxon>Peronosporomycetes</taxon>
        <taxon>Peronosporales</taxon>
        <taxon>Peronosporaceae</taxon>
        <taxon>Phytophthora</taxon>
    </lineage>
</organism>
<dbReference type="AlphaFoldDB" id="A0A833S8G5"/>
<evidence type="ECO:0000313" key="5">
    <source>
        <dbReference type="Proteomes" id="UP000602510"/>
    </source>
</evidence>
<accession>A0A833S8G5</accession>
<dbReference type="Proteomes" id="UP000602510">
    <property type="component" value="Unassembled WGS sequence"/>
</dbReference>
<keyword evidence="2" id="KW-0812">Transmembrane</keyword>
<gene>
    <name evidence="3" type="ORF">GN244_ATG18625</name>
    <name evidence="4" type="ORF">GN958_ATG15424</name>
</gene>
<comment type="caution">
    <text evidence="3">The sequence shown here is derived from an EMBL/GenBank/DDBJ whole genome shotgun (WGS) entry which is preliminary data.</text>
</comment>
<dbReference type="EMBL" id="WSZM01000791">
    <property type="protein sequence ID" value="KAF4029678.1"/>
    <property type="molecule type" value="Genomic_DNA"/>
</dbReference>
<evidence type="ECO:0000313" key="3">
    <source>
        <dbReference type="EMBL" id="KAF4029678.1"/>
    </source>
</evidence>
<evidence type="ECO:0008006" key="6">
    <source>
        <dbReference type="Google" id="ProtNLM"/>
    </source>
</evidence>
<feature type="region of interest" description="Disordered" evidence="1">
    <location>
        <begin position="1"/>
        <end position="24"/>
    </location>
</feature>
<evidence type="ECO:0000256" key="2">
    <source>
        <dbReference type="SAM" id="Phobius"/>
    </source>
</evidence>
<dbReference type="EMBL" id="JAACNO010002167">
    <property type="protein sequence ID" value="KAF4135359.1"/>
    <property type="molecule type" value="Genomic_DNA"/>
</dbReference>
<protein>
    <recommendedName>
        <fullName evidence="6">Transmembrane protein</fullName>
    </recommendedName>
</protein>
<feature type="transmembrane region" description="Helical" evidence="2">
    <location>
        <begin position="100"/>
        <end position="123"/>
    </location>
</feature>
<keyword evidence="2" id="KW-1133">Transmembrane helix</keyword>
<evidence type="ECO:0000256" key="1">
    <source>
        <dbReference type="SAM" id="MobiDB-lite"/>
    </source>
</evidence>
<reference evidence="3" key="1">
    <citation type="submission" date="2020-04" db="EMBL/GenBank/DDBJ databases">
        <title>Hybrid Assembly of Korean Phytophthora infestans isolates.</title>
        <authorList>
            <person name="Prokchorchik M."/>
            <person name="Lee Y."/>
            <person name="Seo J."/>
            <person name="Cho J.-H."/>
            <person name="Park Y.-E."/>
            <person name="Jang D.-C."/>
            <person name="Im J.-S."/>
            <person name="Choi J.-G."/>
            <person name="Park H.-J."/>
            <person name="Lee G.-B."/>
            <person name="Lee Y.-G."/>
            <person name="Hong S.-Y."/>
            <person name="Cho K."/>
            <person name="Sohn K.H."/>
        </authorList>
    </citation>
    <scope>NUCLEOTIDE SEQUENCE</scope>
    <source>
        <strain evidence="3">KR_1_A1</strain>
        <strain evidence="4">KR_2_A2</strain>
    </source>
</reference>